<evidence type="ECO:0000313" key="8">
    <source>
        <dbReference type="Proteomes" id="UP000572817"/>
    </source>
</evidence>
<dbReference type="Pfam" id="PF01553">
    <property type="entry name" value="Acyltransferase"/>
    <property type="match status" value="1"/>
</dbReference>
<feature type="compositionally biased region" description="Polar residues" evidence="4">
    <location>
        <begin position="739"/>
        <end position="752"/>
    </location>
</feature>
<evidence type="ECO:0000256" key="2">
    <source>
        <dbReference type="ARBA" id="ARBA00022679"/>
    </source>
</evidence>
<name>A0A8H4IXW4_9PEZI</name>
<keyword evidence="5" id="KW-0812">Transmembrane</keyword>
<feature type="compositionally biased region" description="Basic and acidic residues" evidence="4">
    <location>
        <begin position="753"/>
        <end position="776"/>
    </location>
</feature>
<dbReference type="OrthoDB" id="189226at2759"/>
<dbReference type="SUPFAM" id="SSF69593">
    <property type="entry name" value="Glycerol-3-phosphate (1)-acyltransferase"/>
    <property type="match status" value="1"/>
</dbReference>
<evidence type="ECO:0000256" key="5">
    <source>
        <dbReference type="SAM" id="Phobius"/>
    </source>
</evidence>
<dbReference type="InterPro" id="IPR002123">
    <property type="entry name" value="Plipid/glycerol_acylTrfase"/>
</dbReference>
<dbReference type="GO" id="GO:0016746">
    <property type="term" value="F:acyltransferase activity"/>
    <property type="evidence" value="ECO:0007669"/>
    <property type="project" value="UniProtKB-KW"/>
</dbReference>
<comment type="caution">
    <text evidence="7">The sequence shown here is derived from an EMBL/GenBank/DDBJ whole genome shotgun (WGS) entry which is preliminary data.</text>
</comment>
<sequence>MPPPSTPAPSERRGKHDLGAGLNLKSPEIENHPSGPPKHGEFGQAERGVSIASTFLSGILAINAAQFIGLPFKMIDPKFYNDYIAFTKQSFAVLVTTLTQWWSPTKVHVSGDSSIPSQLFLKPDGSLECKFPDRLVLMANHQLYTDWLYLWWIAYTNKMAGHVYIILKESIKNIPLIGWGSQFYNFIFLARNWEKDKPRFQEHLQQLSNPKDPMWLIIFPEGTNLSASTRESSRRWAEKNGIKDMRHQLLPRSTGLKFCLENLKGSTEWLYDCTIAYEGVPLGQYGQDIYTLQSSFFEGRPPKSVNMHWRRFRISSIPLHSDKAFEVWLRNRWKEKDHYLDYYQRHGAFPATDPWKAASPVEMQKIRPAKSIGAQVQSSSWGEFLAIFAPITAFLTVLFLFYGASVKELIGTGASDMHARVKQAQRQGQLAPDGGLPPSLAKKALKNARAADPNAPSEASGTSAGKPQYGEWDAIRKALAEKNVEGVKSFAPKAPTTVDSVSGHRSFSQPATRKVATSTTASSTAAKAKKPLKLDTSNDALRELLQKNLGKAETSAQVAQQTVKLASGQTIKAGAPETTEVKKGGPVKLSNGLVIGGEKKSTPAVSSPLKLSNSLSVGAKGQGSPAPTAARRPSGIAKPKPLKKPTQQVKKQEPPLPSTVLPKSKGPAMGTVSTPSLASGPTKSASSIKTPAPSVKKTAPMAKKAQAPAGPQNKKATPASGAGGQNQGQGATQKEPGKSAQNSRPLVVQETSRGPKEKVPQRKLDAVKARKEEQQK</sequence>
<keyword evidence="8" id="KW-1185">Reference proteome</keyword>
<dbReference type="GO" id="GO:0005783">
    <property type="term" value="C:endoplasmic reticulum"/>
    <property type="evidence" value="ECO:0007669"/>
    <property type="project" value="TreeGrafter"/>
</dbReference>
<feature type="compositionally biased region" description="Polar residues" evidence="4">
    <location>
        <begin position="671"/>
        <end position="689"/>
    </location>
</feature>
<dbReference type="GO" id="GO:0036149">
    <property type="term" value="P:phosphatidylinositol acyl-chain remodeling"/>
    <property type="evidence" value="ECO:0007669"/>
    <property type="project" value="TreeGrafter"/>
</dbReference>
<feature type="region of interest" description="Disordered" evidence="4">
    <location>
        <begin position="576"/>
        <end position="776"/>
    </location>
</feature>
<accession>A0A8H4IXW4</accession>
<reference evidence="7" key="1">
    <citation type="submission" date="2020-04" db="EMBL/GenBank/DDBJ databases">
        <title>Genome Assembly and Annotation of Botryosphaeria dothidea sdau 11-99, a Latent Pathogen of Apple Fruit Ring Rot in China.</title>
        <authorList>
            <person name="Yu C."/>
            <person name="Diao Y."/>
            <person name="Lu Q."/>
            <person name="Zhao J."/>
            <person name="Cui S."/>
            <person name="Peng C."/>
            <person name="He B."/>
            <person name="Liu H."/>
        </authorList>
    </citation>
    <scope>NUCLEOTIDE SEQUENCE [LARGE SCALE GENOMIC DNA]</scope>
    <source>
        <strain evidence="7">Sdau11-99</strain>
    </source>
</reference>
<feature type="domain" description="Phospholipid/glycerol acyltransferase" evidence="6">
    <location>
        <begin position="135"/>
        <end position="257"/>
    </location>
</feature>
<evidence type="ECO:0000256" key="4">
    <source>
        <dbReference type="SAM" id="MobiDB-lite"/>
    </source>
</evidence>
<feature type="compositionally biased region" description="Polar residues" evidence="4">
    <location>
        <begin position="603"/>
        <end position="616"/>
    </location>
</feature>
<evidence type="ECO:0000256" key="1">
    <source>
        <dbReference type="ARBA" id="ARBA00008655"/>
    </source>
</evidence>
<keyword evidence="2" id="KW-0808">Transferase</keyword>
<protein>
    <submittedName>
        <fullName evidence="7">Phospholipid/glycerol acyltransferase</fullName>
    </submittedName>
</protein>
<dbReference type="EMBL" id="WWBZ02000016">
    <property type="protein sequence ID" value="KAF4309560.1"/>
    <property type="molecule type" value="Genomic_DNA"/>
</dbReference>
<dbReference type="InterPro" id="IPR032098">
    <property type="entry name" value="Acyltransf_C"/>
</dbReference>
<dbReference type="CDD" id="cd07990">
    <property type="entry name" value="LPLAT_LCLAT1-like"/>
    <property type="match status" value="1"/>
</dbReference>
<keyword evidence="5" id="KW-1133">Transmembrane helix</keyword>
<dbReference type="PANTHER" id="PTHR10983:SF16">
    <property type="entry name" value="LYSOCARDIOLIPIN ACYLTRANSFERASE 1"/>
    <property type="match status" value="1"/>
</dbReference>
<dbReference type="PANTHER" id="PTHR10983">
    <property type="entry name" value="1-ACYLGLYCEROL-3-PHOSPHATE ACYLTRANSFERASE-RELATED"/>
    <property type="match status" value="1"/>
</dbReference>
<feature type="region of interest" description="Disordered" evidence="4">
    <location>
        <begin position="445"/>
        <end position="468"/>
    </location>
</feature>
<evidence type="ECO:0000313" key="7">
    <source>
        <dbReference type="EMBL" id="KAF4309560.1"/>
    </source>
</evidence>
<feature type="transmembrane region" description="Helical" evidence="5">
    <location>
        <begin position="381"/>
        <end position="402"/>
    </location>
</feature>
<evidence type="ECO:0000259" key="6">
    <source>
        <dbReference type="SMART" id="SM00563"/>
    </source>
</evidence>
<feature type="compositionally biased region" description="Polar residues" evidence="4">
    <location>
        <begin position="497"/>
        <end position="511"/>
    </location>
</feature>
<keyword evidence="5" id="KW-0472">Membrane</keyword>
<comment type="similarity">
    <text evidence="1">Belongs to the 1-acyl-sn-glycerol-3-phosphate acyltransferase family.</text>
</comment>
<keyword evidence="3 7" id="KW-0012">Acyltransferase</keyword>
<proteinExistence type="inferred from homology"/>
<organism evidence="7 8">
    <name type="scientific">Botryosphaeria dothidea</name>
    <dbReference type="NCBI Taxonomy" id="55169"/>
    <lineage>
        <taxon>Eukaryota</taxon>
        <taxon>Fungi</taxon>
        <taxon>Dikarya</taxon>
        <taxon>Ascomycota</taxon>
        <taxon>Pezizomycotina</taxon>
        <taxon>Dothideomycetes</taxon>
        <taxon>Dothideomycetes incertae sedis</taxon>
        <taxon>Botryosphaeriales</taxon>
        <taxon>Botryosphaeriaceae</taxon>
        <taxon>Botryosphaeria</taxon>
    </lineage>
</organism>
<gene>
    <name evidence="7" type="ORF">GTA08_BOTSDO03091</name>
</gene>
<dbReference type="AlphaFoldDB" id="A0A8H4IXW4"/>
<evidence type="ECO:0000256" key="3">
    <source>
        <dbReference type="ARBA" id="ARBA00023315"/>
    </source>
</evidence>
<dbReference type="Pfam" id="PF16076">
    <property type="entry name" value="Acyltransf_C"/>
    <property type="match status" value="1"/>
</dbReference>
<feature type="compositionally biased region" description="Low complexity" evidence="4">
    <location>
        <begin position="516"/>
        <end position="526"/>
    </location>
</feature>
<feature type="region of interest" description="Disordered" evidence="4">
    <location>
        <begin position="496"/>
        <end position="530"/>
    </location>
</feature>
<dbReference type="SMART" id="SM00563">
    <property type="entry name" value="PlsC"/>
    <property type="match status" value="1"/>
</dbReference>
<dbReference type="Proteomes" id="UP000572817">
    <property type="component" value="Unassembled WGS sequence"/>
</dbReference>
<feature type="region of interest" description="Disordered" evidence="4">
    <location>
        <begin position="1"/>
        <end position="43"/>
    </location>
</feature>